<name>A0A1W6ZSI1_9HYPH</name>
<evidence type="ECO:0000256" key="3">
    <source>
        <dbReference type="ARBA" id="ARBA00022970"/>
    </source>
</evidence>
<dbReference type="PANTHER" id="PTHR30483:SF37">
    <property type="entry name" value="ABC TRANSPORTER SUBSTRATE-BINDING PROTEIN"/>
    <property type="match status" value="1"/>
</dbReference>
<accession>A0A1W6ZSI1</accession>
<gene>
    <name evidence="5" type="ORF">CAK95_15555</name>
</gene>
<dbReference type="InterPro" id="IPR028081">
    <property type="entry name" value="Leu-bd"/>
</dbReference>
<organism evidence="5 6">
    <name type="scientific">Pseudorhodoplanes sinuspersici</name>
    <dbReference type="NCBI Taxonomy" id="1235591"/>
    <lineage>
        <taxon>Bacteria</taxon>
        <taxon>Pseudomonadati</taxon>
        <taxon>Pseudomonadota</taxon>
        <taxon>Alphaproteobacteria</taxon>
        <taxon>Hyphomicrobiales</taxon>
        <taxon>Pseudorhodoplanes</taxon>
    </lineage>
</organism>
<protein>
    <submittedName>
        <fullName evidence="5">ABC transporter substrate-binding protein</fullName>
    </submittedName>
</protein>
<dbReference type="CDD" id="cd06338">
    <property type="entry name" value="PBP1_ABC_ligand_binding-like"/>
    <property type="match status" value="1"/>
</dbReference>
<evidence type="ECO:0000313" key="6">
    <source>
        <dbReference type="Proteomes" id="UP000194137"/>
    </source>
</evidence>
<dbReference type="GO" id="GO:0006865">
    <property type="term" value="P:amino acid transport"/>
    <property type="evidence" value="ECO:0007669"/>
    <property type="project" value="UniProtKB-KW"/>
</dbReference>
<dbReference type="InterPro" id="IPR028082">
    <property type="entry name" value="Peripla_BP_I"/>
</dbReference>
<evidence type="ECO:0000313" key="5">
    <source>
        <dbReference type="EMBL" id="ARQ00334.1"/>
    </source>
</evidence>
<dbReference type="EMBL" id="CP021112">
    <property type="protein sequence ID" value="ARQ00334.1"/>
    <property type="molecule type" value="Genomic_DNA"/>
</dbReference>
<feature type="domain" description="Leucine-binding protein" evidence="4">
    <location>
        <begin position="27"/>
        <end position="363"/>
    </location>
</feature>
<comment type="similarity">
    <text evidence="1">Belongs to the leucine-binding protein family.</text>
</comment>
<dbReference type="RefSeq" id="WP_086088729.1">
    <property type="nucleotide sequence ID" value="NZ_CP021112.1"/>
</dbReference>
<evidence type="ECO:0000256" key="2">
    <source>
        <dbReference type="ARBA" id="ARBA00022729"/>
    </source>
</evidence>
<keyword evidence="6" id="KW-1185">Reference proteome</keyword>
<proteinExistence type="inferred from homology"/>
<evidence type="ECO:0000259" key="4">
    <source>
        <dbReference type="Pfam" id="PF13458"/>
    </source>
</evidence>
<evidence type="ECO:0000256" key="1">
    <source>
        <dbReference type="ARBA" id="ARBA00010062"/>
    </source>
</evidence>
<keyword evidence="3" id="KW-0029">Amino-acid transport</keyword>
<dbReference type="STRING" id="1235591.CAK95_15555"/>
<sequence>MDRRSFLAGSVATVAASSFATAQSADEIRIGAPLPLTGPLAPEGRKQKRGYDLWAAEVMKRGGVEVGNKKLPVRIIYSDYQSATPRGVQACEFLVNQEKAQFLFAPFGSGAAKAGSAIAERYKIPMLAATASSREVYDQGFKYLFGTFTPNETLTDPLAALVVAKAPAVKKVAIFSRNDLLPLSLATALREGVKRHKLDLVFDEKFAIGALDFAAPLTQMRAAAPDWIFVGGYINDLIQVRTQMRELGLKSQVLTMIAGPAYEEYIQALKGAAENVSSASWWHPSVRYEGEDMFGSTQKYVETFKAAYNGDVPDYAEASASAIGAILQLALKKTGTTDGPAVRDALAAMNVKTFWGPVHFGPSGQIDSLTPPVFQIQGGKTVVLLPDEVKQGDLKLGIS</sequence>
<dbReference type="Pfam" id="PF13458">
    <property type="entry name" value="Peripla_BP_6"/>
    <property type="match status" value="1"/>
</dbReference>
<dbReference type="SUPFAM" id="SSF53822">
    <property type="entry name" value="Periplasmic binding protein-like I"/>
    <property type="match status" value="1"/>
</dbReference>
<dbReference type="OrthoDB" id="9786833at2"/>
<keyword evidence="3" id="KW-0813">Transport</keyword>
<dbReference type="Gene3D" id="3.40.50.2300">
    <property type="match status" value="2"/>
</dbReference>
<dbReference type="InterPro" id="IPR051010">
    <property type="entry name" value="BCAA_transport"/>
</dbReference>
<dbReference type="KEGG" id="psin:CAK95_15555"/>
<dbReference type="Proteomes" id="UP000194137">
    <property type="component" value="Chromosome"/>
</dbReference>
<dbReference type="AlphaFoldDB" id="A0A1W6ZSI1"/>
<keyword evidence="2" id="KW-0732">Signal</keyword>
<reference evidence="5 6" key="1">
    <citation type="submission" date="2017-05" db="EMBL/GenBank/DDBJ databases">
        <title>Full genome sequence of Pseudorhodoplanes sinuspersici.</title>
        <authorList>
            <person name="Dastgheib S.M.M."/>
            <person name="Shavandi M."/>
            <person name="Tirandaz H."/>
        </authorList>
    </citation>
    <scope>NUCLEOTIDE SEQUENCE [LARGE SCALE GENOMIC DNA]</scope>
    <source>
        <strain evidence="5 6">RIPI110</strain>
    </source>
</reference>
<dbReference type="PANTHER" id="PTHR30483">
    <property type="entry name" value="LEUCINE-SPECIFIC-BINDING PROTEIN"/>
    <property type="match status" value="1"/>
</dbReference>